<evidence type="ECO:0000313" key="4">
    <source>
        <dbReference type="Proteomes" id="UP000447434"/>
    </source>
</evidence>
<feature type="compositionally biased region" description="Polar residues" evidence="2">
    <location>
        <begin position="222"/>
        <end position="234"/>
    </location>
</feature>
<feature type="region of interest" description="Disordered" evidence="2">
    <location>
        <begin position="1209"/>
        <end position="1255"/>
    </location>
</feature>
<accession>A0A6A4PA96</accession>
<feature type="compositionally biased region" description="Basic and acidic residues" evidence="2">
    <location>
        <begin position="1226"/>
        <end position="1239"/>
    </location>
</feature>
<gene>
    <name evidence="3" type="ORF">Lalb_Chr17g0343411</name>
</gene>
<evidence type="ECO:0000256" key="2">
    <source>
        <dbReference type="SAM" id="MobiDB-lite"/>
    </source>
</evidence>
<feature type="region of interest" description="Disordered" evidence="2">
    <location>
        <begin position="854"/>
        <end position="917"/>
    </location>
</feature>
<sequence length="1312" mass="145566">MKSDTLLDYALLQLSPKRSRCELFVSSDGNTEKLSSGLVKPFLTHLKFAEEQVALAAQSIKLETERHKNAGTWFTKGTLERFVQFVSTPEVLEMVIKFDAEMSQLEAAQRIYSQGAGDQRTDSQGGNGTGAVAAADATTKELLRAIDVRLGAVRQDLTTSCARAAAAGFNPHTVSQLQHFAQQFLAHRLSEACAKYMSLYERRPDIISPRKQGSDDRELRSSIGSDMSIDTDNGTHLRPNHSEAQANAPEPAKPSTWQHPKSFATFQRCSSNNLNQKCEANNDNNQKEECPGPNESSPSTPPSGPATRRLSVQDRISLFENKQKENSSGSGPKPVVGKSIELRRLPANVSLSTEKPILRRWSGVSDMSIEVSGDKKDNDSPLCTPSSVSSVSQTKSSEEDKDPNNNSNSEVNADQVVRTDQQSSQDTSNISIFNQERTSDSGGFKDQEERTFESHLRSSEVVGRKTSQLSFGVVTTSVMSDVKLSGMREDGGMKNHAVATPPLIRGSHGHSRSQSAQFEGNGVKLREGSVRGKSSQSTTTGPGLRSFTRDLDVSSFSINQKKSEESEVPKMRYQKPQPGSREQISKSRGKRDEIRGANESSKLDLPGKQVLESQADARLSSTAPSEQVQRVRNFKGNQGLHDELKLKADELEKLFEEHKLRVPGDQPGSARRTEPADAYMKEAVNSHFRRPGVVESTPPLPSRNTGREMTTRSSNVAMSDAKSLVKTMDIHEYGNDALRKSFSDLSFSDDSRGIFYEKYMKKRNAKLKEEWSSNRAEKEARMKAIQDSLEQSRSEMKAKFLGSTNRQDLVLGAHHADKLKYFKSNVEKGQHPIDLLQNEVNDYLSEFSEENVYATSRQSRKNLPNRHMPSATPHTTTTRSYGRRRDNPIAQSVPNFSDLRKENTKPSSGVSKTTSLQVRNYDHSKSTTEEMQCVQEEKIKRTQSLRKNSANPSELKHLPPLNSGGVVLTPLRFHMDQTDLGPHDQSPKSLLKNANIVGSGSVGNTFRMKASMASSTQKTEEFEELEYEVEESLHMTIEEQDVIETMAIEGYAYNNGKVRLSQEPEKSDNSASEIGDSTRSLSQVDPISVGEMPTAFPSTFNSVGSLQDSPAESPMSWNSHMHRPFPYLHESSDIDAYADSPIGSPPSWNSHSLTQVENDAARMRKKWGSAQKPFLVPNPSQNQPRKDVTRGFKRLLKFGRKSRGSESLVDWISATTSEGDDDTEDGRDPANRSSEDLRKSRMGFSHCHPSDDSFNENELFNEHVQSMQSSIPAPPAHFSLRDDHISGSSLKAPKSFFSLSTFRSKGSDSKPR</sequence>
<dbReference type="OrthoDB" id="767933at2759"/>
<feature type="region of interest" description="Disordered" evidence="2">
    <location>
        <begin position="371"/>
        <end position="459"/>
    </location>
</feature>
<feature type="region of interest" description="Disordered" evidence="2">
    <location>
        <begin position="493"/>
        <end position="608"/>
    </location>
</feature>
<feature type="compositionally biased region" description="Low complexity" evidence="2">
    <location>
        <begin position="380"/>
        <end position="395"/>
    </location>
</feature>
<feature type="region of interest" description="Disordered" evidence="2">
    <location>
        <begin position="207"/>
        <end position="258"/>
    </location>
</feature>
<evidence type="ECO:0000256" key="1">
    <source>
        <dbReference type="SAM" id="Coils"/>
    </source>
</evidence>
<dbReference type="PANTHER" id="PTHR31008:SF15">
    <property type="entry name" value="GPI-ANCHORED ADHESIN-LIKE PROTEIN"/>
    <property type="match status" value="1"/>
</dbReference>
<name>A0A6A4PA96_LUPAL</name>
<feature type="compositionally biased region" description="Basic and acidic residues" evidence="2">
    <location>
        <begin position="561"/>
        <end position="570"/>
    </location>
</feature>
<protein>
    <recommendedName>
        <fullName evidence="5">COP1-interacting protein 7</fullName>
    </recommendedName>
</protein>
<organism evidence="3 4">
    <name type="scientific">Lupinus albus</name>
    <name type="common">White lupine</name>
    <name type="synonym">Lupinus termis</name>
    <dbReference type="NCBI Taxonomy" id="3870"/>
    <lineage>
        <taxon>Eukaryota</taxon>
        <taxon>Viridiplantae</taxon>
        <taxon>Streptophyta</taxon>
        <taxon>Embryophyta</taxon>
        <taxon>Tracheophyta</taxon>
        <taxon>Spermatophyta</taxon>
        <taxon>Magnoliopsida</taxon>
        <taxon>eudicotyledons</taxon>
        <taxon>Gunneridae</taxon>
        <taxon>Pentapetalae</taxon>
        <taxon>rosids</taxon>
        <taxon>fabids</taxon>
        <taxon>Fabales</taxon>
        <taxon>Fabaceae</taxon>
        <taxon>Papilionoideae</taxon>
        <taxon>50 kb inversion clade</taxon>
        <taxon>genistoids sensu lato</taxon>
        <taxon>core genistoids</taxon>
        <taxon>Genisteae</taxon>
        <taxon>Lupinus</taxon>
    </lineage>
</organism>
<keyword evidence="1" id="KW-0175">Coiled coil</keyword>
<comment type="caution">
    <text evidence="3">The sequence shown here is derived from an EMBL/GenBank/DDBJ whole genome shotgun (WGS) entry which is preliminary data.</text>
</comment>
<feature type="region of interest" description="Disordered" evidence="2">
    <location>
        <begin position="1059"/>
        <end position="1082"/>
    </location>
</feature>
<feature type="region of interest" description="Disordered" evidence="2">
    <location>
        <begin position="320"/>
        <end position="339"/>
    </location>
</feature>
<feature type="region of interest" description="Disordered" evidence="2">
    <location>
        <begin position="1169"/>
        <end position="1188"/>
    </location>
</feature>
<reference evidence="4" key="1">
    <citation type="journal article" date="2020" name="Nat. Commun.">
        <title>Genome sequence of the cluster root forming white lupin.</title>
        <authorList>
            <person name="Hufnagel B."/>
            <person name="Marques A."/>
            <person name="Soriano A."/>
            <person name="Marques L."/>
            <person name="Divol F."/>
            <person name="Doumas P."/>
            <person name="Sallet E."/>
            <person name="Mancinotti D."/>
            <person name="Carrere S."/>
            <person name="Marande W."/>
            <person name="Arribat S."/>
            <person name="Keller J."/>
            <person name="Huneau C."/>
            <person name="Blein T."/>
            <person name="Aime D."/>
            <person name="Laguerre M."/>
            <person name="Taylor J."/>
            <person name="Schubert V."/>
            <person name="Nelson M."/>
            <person name="Geu-Flores F."/>
            <person name="Crespi M."/>
            <person name="Gallardo-Guerrero K."/>
            <person name="Delaux P.-M."/>
            <person name="Salse J."/>
            <person name="Berges H."/>
            <person name="Guyot R."/>
            <person name="Gouzy J."/>
            <person name="Peret B."/>
        </authorList>
    </citation>
    <scope>NUCLEOTIDE SEQUENCE [LARGE SCALE GENOMIC DNA]</scope>
    <source>
        <strain evidence="4">cv. Amiga</strain>
    </source>
</reference>
<dbReference type="PANTHER" id="PTHR31008">
    <property type="entry name" value="COP1-INTERACTING PROTEIN-RELATED"/>
    <property type="match status" value="1"/>
</dbReference>
<dbReference type="EMBL" id="WOCE01000017">
    <property type="protein sequence ID" value="KAE9595877.1"/>
    <property type="molecule type" value="Genomic_DNA"/>
</dbReference>
<feature type="region of interest" description="Disordered" evidence="2">
    <location>
        <begin position="691"/>
        <end position="718"/>
    </location>
</feature>
<feature type="region of interest" description="Disordered" evidence="2">
    <location>
        <begin position="1266"/>
        <end position="1285"/>
    </location>
</feature>
<proteinExistence type="predicted"/>
<feature type="compositionally biased region" description="Basic and acidic residues" evidence="2">
    <location>
        <begin position="437"/>
        <end position="458"/>
    </location>
</feature>
<feature type="compositionally biased region" description="Polar residues" evidence="2">
    <location>
        <begin position="532"/>
        <end position="541"/>
    </location>
</feature>
<feature type="coiled-coil region" evidence="1">
    <location>
        <begin position="768"/>
        <end position="795"/>
    </location>
</feature>
<feature type="compositionally biased region" description="Polar residues" evidence="2">
    <location>
        <begin position="1069"/>
        <end position="1082"/>
    </location>
</feature>
<dbReference type="Proteomes" id="UP000447434">
    <property type="component" value="Chromosome 17"/>
</dbReference>
<feature type="compositionally biased region" description="Polar residues" evidence="2">
    <location>
        <begin position="404"/>
        <end position="436"/>
    </location>
</feature>
<feature type="compositionally biased region" description="Polar residues" evidence="2">
    <location>
        <begin position="905"/>
        <end position="917"/>
    </location>
</feature>
<keyword evidence="4" id="KW-1185">Reference proteome</keyword>
<evidence type="ECO:0008006" key="5">
    <source>
        <dbReference type="Google" id="ProtNLM"/>
    </source>
</evidence>
<evidence type="ECO:0000313" key="3">
    <source>
        <dbReference type="EMBL" id="KAE9595877.1"/>
    </source>
</evidence>
<feature type="region of interest" description="Disordered" evidence="2">
    <location>
        <begin position="277"/>
        <end position="308"/>
    </location>
</feature>